<dbReference type="EC" id="2.7.11.1" evidence="1"/>
<protein>
    <recommendedName>
        <fullName evidence="1">non-specific serine/threonine protein kinase</fullName>
        <ecNumber evidence="1">2.7.11.1</ecNumber>
    </recommendedName>
</protein>
<gene>
    <name evidence="11" type="ORF">ACFP1K_24070</name>
</gene>
<feature type="binding site" evidence="7">
    <location>
        <position position="42"/>
    </location>
    <ligand>
        <name>ATP</name>
        <dbReference type="ChEBI" id="CHEBI:30616"/>
    </ligand>
</feature>
<feature type="transmembrane region" description="Helical" evidence="9">
    <location>
        <begin position="323"/>
        <end position="345"/>
    </location>
</feature>
<dbReference type="Gene3D" id="1.10.510.10">
    <property type="entry name" value="Transferase(Phosphotransferase) domain 1"/>
    <property type="match status" value="1"/>
</dbReference>
<keyword evidence="9" id="KW-1133">Transmembrane helix</keyword>
<dbReference type="PROSITE" id="PS00107">
    <property type="entry name" value="PROTEIN_KINASE_ATP"/>
    <property type="match status" value="1"/>
</dbReference>
<feature type="compositionally biased region" description="Pro residues" evidence="8">
    <location>
        <begin position="464"/>
        <end position="476"/>
    </location>
</feature>
<keyword evidence="3 11" id="KW-0808">Transferase</keyword>
<keyword evidence="5 11" id="KW-0418">Kinase</keyword>
<evidence type="ECO:0000256" key="2">
    <source>
        <dbReference type="ARBA" id="ARBA00022527"/>
    </source>
</evidence>
<dbReference type="Pfam" id="PF00069">
    <property type="entry name" value="Pkinase"/>
    <property type="match status" value="1"/>
</dbReference>
<evidence type="ECO:0000256" key="3">
    <source>
        <dbReference type="ARBA" id="ARBA00022679"/>
    </source>
</evidence>
<proteinExistence type="predicted"/>
<dbReference type="InterPro" id="IPR000719">
    <property type="entry name" value="Prot_kinase_dom"/>
</dbReference>
<reference evidence="12" key="1">
    <citation type="journal article" date="2019" name="Int. J. Syst. Evol. Microbiol.">
        <title>The Global Catalogue of Microorganisms (GCM) 10K type strain sequencing project: providing services to taxonomists for standard genome sequencing and annotation.</title>
        <authorList>
            <consortium name="The Broad Institute Genomics Platform"/>
            <consortium name="The Broad Institute Genome Sequencing Center for Infectious Disease"/>
            <person name="Wu L."/>
            <person name="Ma J."/>
        </authorList>
    </citation>
    <scope>NUCLEOTIDE SEQUENCE [LARGE SCALE GENOMIC DNA]</scope>
    <source>
        <strain evidence="12">JCM 30346</strain>
    </source>
</reference>
<dbReference type="InterPro" id="IPR011009">
    <property type="entry name" value="Kinase-like_dom_sf"/>
</dbReference>
<evidence type="ECO:0000256" key="8">
    <source>
        <dbReference type="SAM" id="MobiDB-lite"/>
    </source>
</evidence>
<dbReference type="EMBL" id="JBHSRF010000040">
    <property type="protein sequence ID" value="MFC6084257.1"/>
    <property type="molecule type" value="Genomic_DNA"/>
</dbReference>
<evidence type="ECO:0000256" key="1">
    <source>
        <dbReference type="ARBA" id="ARBA00012513"/>
    </source>
</evidence>
<dbReference type="InterPro" id="IPR008271">
    <property type="entry name" value="Ser/Thr_kinase_AS"/>
</dbReference>
<feature type="compositionally biased region" description="Low complexity" evidence="8">
    <location>
        <begin position="494"/>
        <end position="510"/>
    </location>
</feature>
<feature type="compositionally biased region" description="Low complexity" evidence="8">
    <location>
        <begin position="477"/>
        <end position="486"/>
    </location>
</feature>
<dbReference type="GO" id="GO:0004674">
    <property type="term" value="F:protein serine/threonine kinase activity"/>
    <property type="evidence" value="ECO:0007669"/>
    <property type="project" value="UniProtKB-EC"/>
</dbReference>
<keyword evidence="4 7" id="KW-0547">Nucleotide-binding</keyword>
<name>A0ABW1NNB4_9ACTN</name>
<dbReference type="RefSeq" id="WP_380757121.1">
    <property type="nucleotide sequence ID" value="NZ_JBHSRF010000040.1"/>
</dbReference>
<evidence type="ECO:0000313" key="12">
    <source>
        <dbReference type="Proteomes" id="UP001596137"/>
    </source>
</evidence>
<keyword evidence="12" id="KW-1185">Reference proteome</keyword>
<keyword evidence="2" id="KW-0723">Serine/threonine-protein kinase</keyword>
<evidence type="ECO:0000256" key="5">
    <source>
        <dbReference type="ARBA" id="ARBA00022777"/>
    </source>
</evidence>
<dbReference type="PROSITE" id="PS50011">
    <property type="entry name" value="PROTEIN_KINASE_DOM"/>
    <property type="match status" value="1"/>
</dbReference>
<keyword evidence="9" id="KW-0472">Membrane</keyword>
<feature type="domain" description="Protein kinase" evidence="10">
    <location>
        <begin position="13"/>
        <end position="262"/>
    </location>
</feature>
<evidence type="ECO:0000256" key="4">
    <source>
        <dbReference type="ARBA" id="ARBA00022741"/>
    </source>
</evidence>
<dbReference type="SUPFAM" id="SSF56112">
    <property type="entry name" value="Protein kinase-like (PK-like)"/>
    <property type="match status" value="1"/>
</dbReference>
<dbReference type="PROSITE" id="PS00108">
    <property type="entry name" value="PROTEIN_KINASE_ST"/>
    <property type="match status" value="1"/>
</dbReference>
<evidence type="ECO:0000313" key="11">
    <source>
        <dbReference type="EMBL" id="MFC6084257.1"/>
    </source>
</evidence>
<keyword evidence="6 7" id="KW-0067">ATP-binding</keyword>
<dbReference type="PANTHER" id="PTHR43289:SF6">
    <property type="entry name" value="SERINE_THREONINE-PROTEIN KINASE NEKL-3"/>
    <property type="match status" value="1"/>
</dbReference>
<feature type="region of interest" description="Disordered" evidence="8">
    <location>
        <begin position="369"/>
        <end position="544"/>
    </location>
</feature>
<dbReference type="Gene3D" id="3.30.200.20">
    <property type="entry name" value="Phosphorylase Kinase, domain 1"/>
    <property type="match status" value="1"/>
</dbReference>
<dbReference type="PRINTS" id="PR01217">
    <property type="entry name" value="PRICHEXTENSN"/>
</dbReference>
<organism evidence="11 12">
    <name type="scientific">Sphaerisporangium aureirubrum</name>
    <dbReference type="NCBI Taxonomy" id="1544736"/>
    <lineage>
        <taxon>Bacteria</taxon>
        <taxon>Bacillati</taxon>
        <taxon>Actinomycetota</taxon>
        <taxon>Actinomycetes</taxon>
        <taxon>Streptosporangiales</taxon>
        <taxon>Streptosporangiaceae</taxon>
        <taxon>Sphaerisporangium</taxon>
    </lineage>
</organism>
<comment type="caution">
    <text evidence="11">The sequence shown here is derived from an EMBL/GenBank/DDBJ whole genome shotgun (WGS) entry which is preliminary data.</text>
</comment>
<evidence type="ECO:0000256" key="7">
    <source>
        <dbReference type="PROSITE-ProRule" id="PRU10141"/>
    </source>
</evidence>
<feature type="compositionally biased region" description="Low complexity" evidence="8">
    <location>
        <begin position="378"/>
        <end position="421"/>
    </location>
</feature>
<evidence type="ECO:0000256" key="6">
    <source>
        <dbReference type="ARBA" id="ARBA00022840"/>
    </source>
</evidence>
<dbReference type="Proteomes" id="UP001596137">
    <property type="component" value="Unassembled WGS sequence"/>
</dbReference>
<evidence type="ECO:0000256" key="9">
    <source>
        <dbReference type="SAM" id="Phobius"/>
    </source>
</evidence>
<dbReference type="InterPro" id="IPR017441">
    <property type="entry name" value="Protein_kinase_ATP_BS"/>
</dbReference>
<dbReference type="PANTHER" id="PTHR43289">
    <property type="entry name" value="MITOGEN-ACTIVATED PROTEIN KINASE KINASE KINASE 20-RELATED"/>
    <property type="match status" value="1"/>
</dbReference>
<keyword evidence="9" id="KW-0812">Transmembrane</keyword>
<evidence type="ECO:0000259" key="10">
    <source>
        <dbReference type="PROSITE" id="PS50011"/>
    </source>
</evidence>
<accession>A0ABW1NNB4</accession>
<sequence length="571" mass="58631">MDAHRGEWRVPGYTEVRELGVGGSGRVVLARYDADQTPVAIKYLSDELRADPGFIVRFRHEARLLELVDSPHSARFYEYVESDGGAAIVMELVDGVSLRALLRSEGPTGPEAALTLLKGALLGLATAHASGVVHRDFKPENIMVEASGHSKLLDFGIAVRPGDGVSGAGTPPYMAPEQWAGAPAGPSTDVYAATIVFFECLTGTRPFQSRNVAALARQHQSMPPPVEQVPAPLRGLVERGMAKHPANRPPTADAFLVELEAVAAEAYGPDWEDRGRRRLAGLAALLALLFPLGGEIPDASTSMAETDLGGGVSGAARKLSIKIVAGVAGLAVVAAVTAVLVGSLGDPDLQAQETPVTPTPAVTETIEDPSAEPAIDQPVDPSDSPSDAPTTPVPVSSAAAPPTGAAPTSSAAAPPKPTTTKKPPKSPIGSGTASPSPKKSGDPKSDPDDPDVDNDLPSGKPKPKPTTPPPPPPPTTQAPTPTRTRPSPQPSTPTPSDTPRGESSGTSPSQSSPPPRGESDGSGDGGSPAPDPDPSTPGGDIGLLAAGLVTTGAVPATLVLRRRMAGRHRRR</sequence>
<feature type="transmembrane region" description="Helical" evidence="9">
    <location>
        <begin position="541"/>
        <end position="560"/>
    </location>
</feature>
<dbReference type="CDD" id="cd14014">
    <property type="entry name" value="STKc_PknB_like"/>
    <property type="match status" value="1"/>
</dbReference>